<accession>A0ABQ9WK99</accession>
<gene>
    <name evidence="2" type="ORF">P7K49_002534</name>
</gene>
<feature type="compositionally biased region" description="Pro residues" evidence="1">
    <location>
        <begin position="186"/>
        <end position="196"/>
    </location>
</feature>
<evidence type="ECO:0000313" key="3">
    <source>
        <dbReference type="Proteomes" id="UP001266305"/>
    </source>
</evidence>
<organism evidence="2 3">
    <name type="scientific">Saguinus oedipus</name>
    <name type="common">Cotton-top tamarin</name>
    <name type="synonym">Oedipomidas oedipus</name>
    <dbReference type="NCBI Taxonomy" id="9490"/>
    <lineage>
        <taxon>Eukaryota</taxon>
        <taxon>Metazoa</taxon>
        <taxon>Chordata</taxon>
        <taxon>Craniata</taxon>
        <taxon>Vertebrata</taxon>
        <taxon>Euteleostomi</taxon>
        <taxon>Mammalia</taxon>
        <taxon>Eutheria</taxon>
        <taxon>Euarchontoglires</taxon>
        <taxon>Primates</taxon>
        <taxon>Haplorrhini</taxon>
        <taxon>Platyrrhini</taxon>
        <taxon>Cebidae</taxon>
        <taxon>Callitrichinae</taxon>
        <taxon>Saguinus</taxon>
    </lineage>
</organism>
<feature type="compositionally biased region" description="Basic and acidic residues" evidence="1">
    <location>
        <begin position="61"/>
        <end position="76"/>
    </location>
</feature>
<sequence length="212" mass="23181">MPRLPHQATQLHHTPPSAPQLPRLHSPQSLQPLNAPPPSVDARSHGHWRKSGKGQALPWDPRARTELSEAPGDPRVRPPPIPTPREVRHPLPRPIPSRGHPCPSPPPVRCPSSWIGRWRSPTSAAADGDRRCSSIWGRGEKSKGLKDAELARVWGAGHAATPESALQRRSEPFRVQERGGLRAVPPMAPGSVPPPVRAREEGWGERRTGSPD</sequence>
<proteinExistence type="predicted"/>
<protein>
    <submittedName>
        <fullName evidence="2">Uncharacterized protein</fullName>
    </submittedName>
</protein>
<keyword evidence="3" id="KW-1185">Reference proteome</keyword>
<reference evidence="2 3" key="1">
    <citation type="submission" date="2023-05" db="EMBL/GenBank/DDBJ databases">
        <title>B98-5 Cell Line De Novo Hybrid Assembly: An Optical Mapping Approach.</title>
        <authorList>
            <person name="Kananen K."/>
            <person name="Auerbach J.A."/>
            <person name="Kautto E."/>
            <person name="Blachly J.S."/>
        </authorList>
    </citation>
    <scope>NUCLEOTIDE SEQUENCE [LARGE SCALE GENOMIC DNA]</scope>
    <source>
        <strain evidence="2">B95-8</strain>
        <tissue evidence="2">Cell line</tissue>
    </source>
</reference>
<evidence type="ECO:0000256" key="1">
    <source>
        <dbReference type="SAM" id="MobiDB-lite"/>
    </source>
</evidence>
<name>A0ABQ9WK99_SAGOE</name>
<dbReference type="Proteomes" id="UP001266305">
    <property type="component" value="Unassembled WGS sequence"/>
</dbReference>
<feature type="region of interest" description="Disordered" evidence="1">
    <location>
        <begin position="179"/>
        <end position="212"/>
    </location>
</feature>
<evidence type="ECO:0000313" key="2">
    <source>
        <dbReference type="EMBL" id="KAK2121148.1"/>
    </source>
</evidence>
<comment type="caution">
    <text evidence="2">The sequence shown here is derived from an EMBL/GenBank/DDBJ whole genome shotgun (WGS) entry which is preliminary data.</text>
</comment>
<feature type="region of interest" description="Disordered" evidence="1">
    <location>
        <begin position="1"/>
        <end position="113"/>
    </location>
</feature>
<feature type="compositionally biased region" description="Basic and acidic residues" evidence="1">
    <location>
        <begin position="197"/>
        <end position="212"/>
    </location>
</feature>
<dbReference type="EMBL" id="JASSZA010000001">
    <property type="protein sequence ID" value="KAK2121148.1"/>
    <property type="molecule type" value="Genomic_DNA"/>
</dbReference>